<evidence type="ECO:0000256" key="5">
    <source>
        <dbReference type="SAM" id="MobiDB-lite"/>
    </source>
</evidence>
<dbReference type="Pfam" id="PF01699">
    <property type="entry name" value="Na_Ca_ex"/>
    <property type="match status" value="2"/>
</dbReference>
<keyword evidence="3 6" id="KW-1133">Transmembrane helix</keyword>
<feature type="transmembrane region" description="Helical" evidence="6">
    <location>
        <begin position="322"/>
        <end position="341"/>
    </location>
</feature>
<evidence type="ECO:0000313" key="9">
    <source>
        <dbReference type="Proteomes" id="UP001344906"/>
    </source>
</evidence>
<feature type="region of interest" description="Disordered" evidence="5">
    <location>
        <begin position="188"/>
        <end position="216"/>
    </location>
</feature>
<dbReference type="EMBL" id="BSRI01000002">
    <property type="protein sequence ID" value="GLV56560.1"/>
    <property type="molecule type" value="Genomic_DNA"/>
</dbReference>
<evidence type="ECO:0000256" key="3">
    <source>
        <dbReference type="ARBA" id="ARBA00022989"/>
    </source>
</evidence>
<comment type="subcellular location">
    <subcellularLocation>
        <location evidence="1">Membrane</location>
        <topology evidence="1">Multi-pass membrane protein</topology>
    </subcellularLocation>
</comment>
<evidence type="ECO:0000313" key="8">
    <source>
        <dbReference type="EMBL" id="GLV56560.1"/>
    </source>
</evidence>
<organism evidence="8 9">
    <name type="scientific">Dictyobacter halimunensis</name>
    <dbReference type="NCBI Taxonomy" id="3026934"/>
    <lineage>
        <taxon>Bacteria</taxon>
        <taxon>Bacillati</taxon>
        <taxon>Chloroflexota</taxon>
        <taxon>Ktedonobacteria</taxon>
        <taxon>Ktedonobacterales</taxon>
        <taxon>Dictyobacteraceae</taxon>
        <taxon>Dictyobacter</taxon>
    </lineage>
</organism>
<accession>A0ABQ6FUS4</accession>
<proteinExistence type="predicted"/>
<feature type="transmembrane region" description="Helical" evidence="6">
    <location>
        <begin position="251"/>
        <end position="270"/>
    </location>
</feature>
<evidence type="ECO:0000256" key="2">
    <source>
        <dbReference type="ARBA" id="ARBA00022692"/>
    </source>
</evidence>
<keyword evidence="2 6" id="KW-0812">Transmembrane</keyword>
<feature type="domain" description="Sodium/calcium exchanger membrane region" evidence="7">
    <location>
        <begin position="222"/>
        <end position="366"/>
    </location>
</feature>
<sequence length="375" mass="39815">MPEKMTFHSISIYGENPMFQSLPLLALIGIFIVAAIAVWLSGIQLSNSTDILSDRFGLGQALGGMILLAVATNLPEIAITATAGVTHNIDIATGNILGGIAIQTVVLVLLDAFGARKKDALSYLASSIELVLEGVLVIAVLVVAIMGTQLPQGIAFLRMSPSALLIVVIWVFGLWLLSRARKDLPWQVKKDQDGGDTQDASAQNTKKQQKEKSKKQTSTGRALLTFIIASVITLVAGAALEFSGDAISKDIGLSGVLFGATILAAATSLPEVSTGLQSTWISDYELAFSDIFGGNAFLPVLFILADLLSGQAVLPQAQKSDIYLASLGCLLTGIYIYGLIFRRPKQLFHRVGIDSVLVLGVYIVTIIGLLFMPGK</sequence>
<dbReference type="InterPro" id="IPR044880">
    <property type="entry name" value="NCX_ion-bd_dom_sf"/>
</dbReference>
<evidence type="ECO:0000259" key="7">
    <source>
        <dbReference type="Pfam" id="PF01699"/>
    </source>
</evidence>
<feature type="transmembrane region" description="Helical" evidence="6">
    <location>
        <begin position="91"/>
        <end position="110"/>
    </location>
</feature>
<feature type="domain" description="Sodium/calcium exchanger membrane region" evidence="7">
    <location>
        <begin position="27"/>
        <end position="156"/>
    </location>
</feature>
<keyword evidence="9" id="KW-1185">Reference proteome</keyword>
<keyword evidence="4 6" id="KW-0472">Membrane</keyword>
<dbReference type="InterPro" id="IPR004837">
    <property type="entry name" value="NaCa_Exmemb"/>
</dbReference>
<dbReference type="Proteomes" id="UP001344906">
    <property type="component" value="Unassembled WGS sequence"/>
</dbReference>
<evidence type="ECO:0000256" key="4">
    <source>
        <dbReference type="ARBA" id="ARBA00023136"/>
    </source>
</evidence>
<evidence type="ECO:0000256" key="1">
    <source>
        <dbReference type="ARBA" id="ARBA00004141"/>
    </source>
</evidence>
<gene>
    <name evidence="8" type="ORF">KDH_34000</name>
</gene>
<feature type="transmembrane region" description="Helical" evidence="6">
    <location>
        <begin position="20"/>
        <end position="40"/>
    </location>
</feature>
<protein>
    <submittedName>
        <fullName evidence="8">Sodium/calcium exchanger membrane protein</fullName>
    </submittedName>
</protein>
<feature type="transmembrane region" description="Helical" evidence="6">
    <location>
        <begin position="291"/>
        <end position="310"/>
    </location>
</feature>
<reference evidence="8 9" key="1">
    <citation type="submission" date="2023-02" db="EMBL/GenBank/DDBJ databases">
        <title>Dictyobacter halimunensis sp. nov., a new member of the class Ktedonobacteria from forest soil in a geothermal area.</title>
        <authorList>
            <person name="Rachmania M.K."/>
            <person name="Ningsih F."/>
            <person name="Sakai Y."/>
            <person name="Yabe S."/>
            <person name="Yokota A."/>
            <person name="Sjamsuridzal W."/>
        </authorList>
    </citation>
    <scope>NUCLEOTIDE SEQUENCE [LARGE SCALE GENOMIC DNA]</scope>
    <source>
        <strain evidence="8 9">S3.2.2.5</strain>
    </source>
</reference>
<comment type="caution">
    <text evidence="8">The sequence shown here is derived from an EMBL/GenBank/DDBJ whole genome shotgun (WGS) entry which is preliminary data.</text>
</comment>
<dbReference type="Gene3D" id="1.20.1420.30">
    <property type="entry name" value="NCX, central ion-binding region"/>
    <property type="match status" value="1"/>
</dbReference>
<feature type="transmembrane region" description="Helical" evidence="6">
    <location>
        <begin position="222"/>
        <end position="239"/>
    </location>
</feature>
<feature type="transmembrane region" description="Helical" evidence="6">
    <location>
        <begin position="61"/>
        <end position="85"/>
    </location>
</feature>
<name>A0ABQ6FUS4_9CHLR</name>
<feature type="transmembrane region" description="Helical" evidence="6">
    <location>
        <begin position="156"/>
        <end position="177"/>
    </location>
</feature>
<evidence type="ECO:0000256" key="6">
    <source>
        <dbReference type="SAM" id="Phobius"/>
    </source>
</evidence>
<feature type="transmembrane region" description="Helical" evidence="6">
    <location>
        <begin position="130"/>
        <end position="150"/>
    </location>
</feature>
<feature type="transmembrane region" description="Helical" evidence="6">
    <location>
        <begin position="353"/>
        <end position="372"/>
    </location>
</feature>